<dbReference type="InterPro" id="IPR053253">
    <property type="entry name" value="Sex_diff_modulator"/>
</dbReference>
<dbReference type="EMBL" id="CM016555">
    <property type="protein sequence ID" value="TKW21349.1"/>
    <property type="molecule type" value="Genomic_DNA"/>
</dbReference>
<evidence type="ECO:0000313" key="2">
    <source>
        <dbReference type="EMBL" id="TKW21349.1"/>
    </source>
</evidence>
<dbReference type="PANTHER" id="PTHR33087:SF31">
    <property type="entry name" value="OS06G0482850 PROTEIN"/>
    <property type="match status" value="1"/>
</dbReference>
<organism evidence="2 3">
    <name type="scientific">Setaria viridis</name>
    <name type="common">Green bristlegrass</name>
    <name type="synonym">Setaria italica subsp. viridis</name>
    <dbReference type="NCBI Taxonomy" id="4556"/>
    <lineage>
        <taxon>Eukaryota</taxon>
        <taxon>Viridiplantae</taxon>
        <taxon>Streptophyta</taxon>
        <taxon>Embryophyta</taxon>
        <taxon>Tracheophyta</taxon>
        <taxon>Spermatophyta</taxon>
        <taxon>Magnoliopsida</taxon>
        <taxon>Liliopsida</taxon>
        <taxon>Poales</taxon>
        <taxon>Poaceae</taxon>
        <taxon>PACMAD clade</taxon>
        <taxon>Panicoideae</taxon>
        <taxon>Panicodae</taxon>
        <taxon>Paniceae</taxon>
        <taxon>Cenchrinae</taxon>
        <taxon>Setaria</taxon>
    </lineage>
</organism>
<reference evidence="2" key="1">
    <citation type="submission" date="2019-03" db="EMBL/GenBank/DDBJ databases">
        <title>WGS assembly of Setaria viridis.</title>
        <authorList>
            <person name="Huang P."/>
            <person name="Jenkins J."/>
            <person name="Grimwood J."/>
            <person name="Barry K."/>
            <person name="Healey A."/>
            <person name="Mamidi S."/>
            <person name="Sreedasyam A."/>
            <person name="Shu S."/>
            <person name="Feldman M."/>
            <person name="Wu J."/>
            <person name="Yu Y."/>
            <person name="Chen C."/>
            <person name="Johnson J."/>
            <person name="Rokhsar D."/>
            <person name="Baxter I."/>
            <person name="Schmutz J."/>
            <person name="Brutnell T."/>
            <person name="Kellogg E."/>
        </authorList>
    </citation>
    <scope>NUCLEOTIDE SEQUENCE [LARGE SCALE GENOMIC DNA]</scope>
</reference>
<evidence type="ECO:0000256" key="1">
    <source>
        <dbReference type="SAM" id="MobiDB-lite"/>
    </source>
</evidence>
<protein>
    <submittedName>
        <fullName evidence="2">Uncharacterized protein</fullName>
    </submittedName>
</protein>
<gene>
    <name evidence="2" type="ORF">SEVIR_4G164600v2</name>
</gene>
<accession>A0A4U6V3H4</accession>
<dbReference type="PANTHER" id="PTHR33087">
    <property type="entry name" value="OS07G0539200 PROTEIN"/>
    <property type="match status" value="1"/>
</dbReference>
<dbReference type="Gramene" id="TKW21349">
    <property type="protein sequence ID" value="TKW21349"/>
    <property type="gene ID" value="SEVIR_4G164600v2"/>
</dbReference>
<feature type="region of interest" description="Disordered" evidence="1">
    <location>
        <begin position="1"/>
        <end position="104"/>
    </location>
</feature>
<proteinExistence type="predicted"/>
<feature type="compositionally biased region" description="Basic and acidic residues" evidence="1">
    <location>
        <begin position="28"/>
        <end position="43"/>
    </location>
</feature>
<dbReference type="Proteomes" id="UP000298652">
    <property type="component" value="Chromosome 4"/>
</dbReference>
<dbReference type="AlphaFoldDB" id="A0A4U6V3H4"/>
<feature type="compositionally biased region" description="Low complexity" evidence="1">
    <location>
        <begin position="71"/>
        <end position="94"/>
    </location>
</feature>
<name>A0A4U6V3H4_SETVI</name>
<evidence type="ECO:0000313" key="3">
    <source>
        <dbReference type="Proteomes" id="UP000298652"/>
    </source>
</evidence>
<keyword evidence="3" id="KW-1185">Reference proteome</keyword>
<sequence length="337" mass="35836">MPVDGRRGASQPRVVPHPPPPSSPDGRMVADHRWVAPPADRRGTGHPPPPLSSLPRMTELQHGPPPPRRQSPPTSIGSTSNSTAAGSSANSTPSMSDSSPIRAGAPASLVPAAAASPPPIGAPCRRPRMELCVIPRMVEVVANEIALECALVTVVIGSRPETSSADVHAYLMGHFGVELRSFMVHPHYPEDFLVMFRDANAMMQVMHAQPWLSTAALKTVSFPEVDAPVGKELSCEVDSMVATPPAAMPTQACTLAATRGSAQAVEPDLPTPAFQTQFDGYLEAVEVAWTGLHPVADLLRTIDHLLREIAKGLKRWSAKAVGSIRTQIQVAKEVIFG</sequence>